<dbReference type="InterPro" id="IPR033900">
    <property type="entry name" value="Gram_neg_porin_domain"/>
</dbReference>
<accession>A0A7X2IPR6</accession>
<protein>
    <recommendedName>
        <fullName evidence="2">Porin domain-containing protein</fullName>
    </recommendedName>
</protein>
<reference evidence="3 4" key="1">
    <citation type="submission" date="2019-11" db="EMBL/GenBank/DDBJ databases">
        <title>Novel species isolated from a subtropical stream in China.</title>
        <authorList>
            <person name="Lu H."/>
        </authorList>
    </citation>
    <scope>NUCLEOTIDE SEQUENCE [LARGE SCALE GENOMIC DNA]</scope>
    <source>
        <strain evidence="3 4">FT92W</strain>
    </source>
</reference>
<dbReference type="GO" id="GO:0015288">
    <property type="term" value="F:porin activity"/>
    <property type="evidence" value="ECO:0007669"/>
    <property type="project" value="InterPro"/>
</dbReference>
<gene>
    <name evidence="3" type="ORF">GJ700_18610</name>
</gene>
<keyword evidence="4" id="KW-1185">Reference proteome</keyword>
<dbReference type="Proteomes" id="UP000446768">
    <property type="component" value="Unassembled WGS sequence"/>
</dbReference>
<evidence type="ECO:0000259" key="2">
    <source>
        <dbReference type="Pfam" id="PF13609"/>
    </source>
</evidence>
<keyword evidence="1" id="KW-0732">Signal</keyword>
<comment type="caution">
    <text evidence="3">The sequence shown here is derived from an EMBL/GenBank/DDBJ whole genome shotgun (WGS) entry which is preliminary data.</text>
</comment>
<name>A0A7X2IPR6_9BURK</name>
<dbReference type="GO" id="GO:0016020">
    <property type="term" value="C:membrane"/>
    <property type="evidence" value="ECO:0007669"/>
    <property type="project" value="InterPro"/>
</dbReference>
<sequence>MKPNMLHISTLAVLGACACCARAQDGPQVTISGFGTAALTRTDTDRGEFSRINQAAGAARDARTGVDSNFGIQATARFSDAWSLTAQGLARKSGERDQFGADLNWAFAKYQVNDDVAVRVGRIGMPIYMLSDSVNIGYASTMLRPPTEMYRQVPLDYASGGDLLYQHSFGDTTATAQFAYGSARNKTSGPTTANAHIMAAQLQLENGPFTYRAGYSRARISLHSAGITTMLAALRQAGFGPVADQLNPVDNRGSFASVGFTMDYRNVLAQAEYGKRKVDSALAPDSSAWYVMLGYRWGKWVPFYVHGDMKQDSPRTVAALPASGPLAPLSAVVDAAVKSPLQSTDAAGLRWDFNKSAALKVQVDRVRPRDGVGYFINTKPGFSGPVTVYAAAVDFVF</sequence>
<dbReference type="Gene3D" id="2.40.160.10">
    <property type="entry name" value="Porin"/>
    <property type="match status" value="1"/>
</dbReference>
<dbReference type="AlphaFoldDB" id="A0A7X2IPR6"/>
<evidence type="ECO:0000256" key="1">
    <source>
        <dbReference type="SAM" id="SignalP"/>
    </source>
</evidence>
<evidence type="ECO:0000313" key="4">
    <source>
        <dbReference type="Proteomes" id="UP000446768"/>
    </source>
</evidence>
<dbReference type="InterPro" id="IPR023614">
    <property type="entry name" value="Porin_dom_sf"/>
</dbReference>
<dbReference type="Pfam" id="PF13609">
    <property type="entry name" value="Porin_4"/>
    <property type="match status" value="1"/>
</dbReference>
<evidence type="ECO:0000313" key="3">
    <source>
        <dbReference type="EMBL" id="MRV73729.1"/>
    </source>
</evidence>
<feature type="chain" id="PRO_5031541389" description="Porin domain-containing protein" evidence="1">
    <location>
        <begin position="24"/>
        <end position="397"/>
    </location>
</feature>
<organism evidence="3 4">
    <name type="scientific">Pseudoduganella rivuli</name>
    <dbReference type="NCBI Taxonomy" id="2666085"/>
    <lineage>
        <taxon>Bacteria</taxon>
        <taxon>Pseudomonadati</taxon>
        <taxon>Pseudomonadota</taxon>
        <taxon>Betaproteobacteria</taxon>
        <taxon>Burkholderiales</taxon>
        <taxon>Oxalobacteraceae</taxon>
        <taxon>Telluria group</taxon>
        <taxon>Pseudoduganella</taxon>
    </lineage>
</organism>
<dbReference type="SUPFAM" id="SSF56935">
    <property type="entry name" value="Porins"/>
    <property type="match status" value="1"/>
</dbReference>
<feature type="signal peptide" evidence="1">
    <location>
        <begin position="1"/>
        <end position="23"/>
    </location>
</feature>
<dbReference type="EMBL" id="WKJJ01000011">
    <property type="protein sequence ID" value="MRV73729.1"/>
    <property type="molecule type" value="Genomic_DNA"/>
</dbReference>
<dbReference type="PROSITE" id="PS51257">
    <property type="entry name" value="PROKAR_LIPOPROTEIN"/>
    <property type="match status" value="1"/>
</dbReference>
<feature type="domain" description="Porin" evidence="2">
    <location>
        <begin position="10"/>
        <end position="308"/>
    </location>
</feature>
<proteinExistence type="predicted"/>